<reference evidence="7 9" key="1">
    <citation type="submission" date="2014-08" db="EMBL/GenBank/DDBJ databases">
        <title>Complete genome sequence of Corynebacterium flavescens OJ8(T)(=DSM 20296(T)), isolated from cheese.</title>
        <authorList>
            <person name="Ruckert C."/>
            <person name="Albersmeier A."/>
            <person name="Winkler A."/>
            <person name="Kalinowski J."/>
        </authorList>
    </citation>
    <scope>NUCLEOTIDE SEQUENCE [LARGE SCALE GENOMIC DNA]</scope>
    <source>
        <strain evidence="7 9">OJ8</strain>
    </source>
</reference>
<dbReference type="Pfam" id="PF00877">
    <property type="entry name" value="NLPC_P60"/>
    <property type="match status" value="1"/>
</dbReference>
<dbReference type="SUPFAM" id="SSF54001">
    <property type="entry name" value="Cysteine proteinases"/>
    <property type="match status" value="1"/>
</dbReference>
<evidence type="ECO:0000256" key="5">
    <source>
        <dbReference type="SAM" id="SignalP"/>
    </source>
</evidence>
<evidence type="ECO:0000256" key="4">
    <source>
        <dbReference type="ARBA" id="ARBA00022807"/>
    </source>
</evidence>
<keyword evidence="5" id="KW-0732">Signal</keyword>
<reference evidence="8 10" key="2">
    <citation type="submission" date="2019-06" db="EMBL/GenBank/DDBJ databases">
        <title>Whole genome shotgun sequence of Corynebacterium flavescens NBRC 14136.</title>
        <authorList>
            <person name="Hosoyama A."/>
            <person name="Uohara A."/>
            <person name="Ohji S."/>
            <person name="Ichikawa N."/>
        </authorList>
    </citation>
    <scope>NUCLEOTIDE SEQUENCE [LARGE SCALE GENOMIC DNA]</scope>
    <source>
        <strain evidence="8 10">NBRC 14136</strain>
    </source>
</reference>
<evidence type="ECO:0000256" key="3">
    <source>
        <dbReference type="ARBA" id="ARBA00022801"/>
    </source>
</evidence>
<evidence type="ECO:0000313" key="8">
    <source>
        <dbReference type="EMBL" id="GEB97580.1"/>
    </source>
</evidence>
<organism evidence="7 9">
    <name type="scientific">Corynebacterium flavescens</name>
    <dbReference type="NCBI Taxonomy" id="28028"/>
    <lineage>
        <taxon>Bacteria</taxon>
        <taxon>Bacillati</taxon>
        <taxon>Actinomycetota</taxon>
        <taxon>Actinomycetes</taxon>
        <taxon>Mycobacteriales</taxon>
        <taxon>Corynebacteriaceae</taxon>
        <taxon>Corynebacterium</taxon>
    </lineage>
</organism>
<keyword evidence="3" id="KW-0378">Hydrolase</keyword>
<evidence type="ECO:0000259" key="6">
    <source>
        <dbReference type="PROSITE" id="PS51935"/>
    </source>
</evidence>
<dbReference type="RefSeq" id="WP_075730141.1">
    <property type="nucleotide sequence ID" value="NZ_BJNB01000013.1"/>
</dbReference>
<evidence type="ECO:0000256" key="2">
    <source>
        <dbReference type="ARBA" id="ARBA00022670"/>
    </source>
</evidence>
<dbReference type="GO" id="GO:0006508">
    <property type="term" value="P:proteolysis"/>
    <property type="evidence" value="ECO:0007669"/>
    <property type="project" value="UniProtKB-KW"/>
</dbReference>
<accession>A0A1L7CMX2</accession>
<evidence type="ECO:0000313" key="7">
    <source>
        <dbReference type="EMBL" id="APT87212.1"/>
    </source>
</evidence>
<name>A0A1L7CMX2_CORFL</name>
<feature type="domain" description="NlpC/P60" evidence="6">
    <location>
        <begin position="93"/>
        <end position="207"/>
    </location>
</feature>
<comment type="similarity">
    <text evidence="1">Belongs to the peptidase C40 family.</text>
</comment>
<dbReference type="PANTHER" id="PTHR47359">
    <property type="entry name" value="PEPTIDOGLYCAN DL-ENDOPEPTIDASE CWLO"/>
    <property type="match status" value="1"/>
</dbReference>
<keyword evidence="9" id="KW-1185">Reference proteome</keyword>
<dbReference type="Proteomes" id="UP000315353">
    <property type="component" value="Unassembled WGS sequence"/>
</dbReference>
<dbReference type="OrthoDB" id="5177647at2"/>
<protein>
    <submittedName>
        <fullName evidence="7 8">Endopeptidase</fullName>
    </submittedName>
</protein>
<dbReference type="EMBL" id="CP009246">
    <property type="protein sequence ID" value="APT87212.1"/>
    <property type="molecule type" value="Genomic_DNA"/>
</dbReference>
<dbReference type="PANTHER" id="PTHR47359:SF3">
    <property type="entry name" value="NLP_P60 DOMAIN-CONTAINING PROTEIN-RELATED"/>
    <property type="match status" value="1"/>
</dbReference>
<dbReference type="EMBL" id="BJNB01000013">
    <property type="protein sequence ID" value="GEB97580.1"/>
    <property type="molecule type" value="Genomic_DNA"/>
</dbReference>
<dbReference type="Gene3D" id="3.90.1720.10">
    <property type="entry name" value="endopeptidase domain like (from Nostoc punctiforme)"/>
    <property type="match status" value="1"/>
</dbReference>
<dbReference type="InterPro" id="IPR000064">
    <property type="entry name" value="NLP_P60_dom"/>
</dbReference>
<feature type="chain" id="PRO_5044061005" evidence="5">
    <location>
        <begin position="36"/>
        <end position="207"/>
    </location>
</feature>
<keyword evidence="2" id="KW-0645">Protease</keyword>
<evidence type="ECO:0000313" key="10">
    <source>
        <dbReference type="Proteomes" id="UP000315353"/>
    </source>
</evidence>
<dbReference type="AlphaFoldDB" id="A0A1L7CMX2"/>
<feature type="signal peptide" evidence="5">
    <location>
        <begin position="1"/>
        <end position="35"/>
    </location>
</feature>
<dbReference type="InterPro" id="IPR038765">
    <property type="entry name" value="Papain-like_cys_pep_sf"/>
</dbReference>
<keyword evidence="4" id="KW-0788">Thiol protease</keyword>
<evidence type="ECO:0000313" key="9">
    <source>
        <dbReference type="Proteomes" id="UP000185479"/>
    </source>
</evidence>
<dbReference type="KEGG" id="cfc:CFLV_08390"/>
<dbReference type="Proteomes" id="UP000185479">
    <property type="component" value="Chromosome"/>
</dbReference>
<dbReference type="InterPro" id="IPR051794">
    <property type="entry name" value="PG_Endopeptidase_C40"/>
</dbReference>
<proteinExistence type="inferred from homology"/>
<dbReference type="GeneID" id="82880732"/>
<dbReference type="STRING" id="28028.CFLV_08390"/>
<gene>
    <name evidence="8" type="ORF">CFL01nite_10750</name>
    <name evidence="7" type="ORF">CFLV_08390</name>
</gene>
<sequence>MAKHRRQGAIITRRFATSAVIAAAAAVTVPGVAQAAEVVVPNTDYRFEVAGLENVPNIDQVPNIGTYVPSQNQANNYSAPAAAPAAAPAPAAQTAGQKALEAARSAIGSPYVYGAAGPSAFDCSGLTSWAYRQAGVEIPRTSQAQAGAGQKVALDALQPGDIIAYYGGASHVGIYTGHGTIIDALNDGVPVQERELNYMPIHSAVRF</sequence>
<evidence type="ECO:0000256" key="1">
    <source>
        <dbReference type="ARBA" id="ARBA00007074"/>
    </source>
</evidence>
<dbReference type="GO" id="GO:0008234">
    <property type="term" value="F:cysteine-type peptidase activity"/>
    <property type="evidence" value="ECO:0007669"/>
    <property type="project" value="UniProtKB-KW"/>
</dbReference>
<dbReference type="PROSITE" id="PS51935">
    <property type="entry name" value="NLPC_P60"/>
    <property type="match status" value="1"/>
</dbReference>